<evidence type="ECO:0000256" key="8">
    <source>
        <dbReference type="SAM" id="MobiDB-lite"/>
    </source>
</evidence>
<dbReference type="GO" id="GO:0070411">
    <property type="term" value="F:I-SMAD binding"/>
    <property type="evidence" value="ECO:0007669"/>
    <property type="project" value="TreeGrafter"/>
</dbReference>
<keyword evidence="3" id="KW-0862">Zinc</keyword>
<protein>
    <recommendedName>
        <fullName evidence="7">Mothers against decapentaplegic homolog</fullName>
        <shortName evidence="7">MAD homolog</shortName>
        <shortName evidence="7">Mothers against DPP homolog</shortName>
    </recommendedName>
    <alternativeName>
        <fullName evidence="7">SMAD family member</fullName>
    </alternativeName>
</protein>
<dbReference type="GO" id="GO:0071144">
    <property type="term" value="C:heteromeric SMAD protein complex"/>
    <property type="evidence" value="ECO:0007669"/>
    <property type="project" value="TreeGrafter"/>
</dbReference>
<dbReference type="SUPFAM" id="SSF56366">
    <property type="entry name" value="SMAD MH1 domain"/>
    <property type="match status" value="1"/>
</dbReference>
<dbReference type="EMBL" id="CADEBC010000485">
    <property type="protein sequence ID" value="CAB3235117.1"/>
    <property type="molecule type" value="Genomic_DNA"/>
</dbReference>
<keyword evidence="12" id="KW-1185">Reference proteome</keyword>
<dbReference type="GO" id="GO:0046872">
    <property type="term" value="F:metal ion binding"/>
    <property type="evidence" value="ECO:0007669"/>
    <property type="project" value="UniProtKB-KW"/>
</dbReference>
<evidence type="ECO:0000256" key="2">
    <source>
        <dbReference type="ARBA" id="ARBA00022723"/>
    </source>
</evidence>
<evidence type="ECO:0000256" key="5">
    <source>
        <dbReference type="ARBA" id="ARBA00023163"/>
    </source>
</evidence>
<dbReference type="Gene3D" id="3.90.520.10">
    <property type="entry name" value="SMAD MH1 domain"/>
    <property type="match status" value="1"/>
</dbReference>
<proteinExistence type="inferred from homology"/>
<dbReference type="Pfam" id="PF03166">
    <property type="entry name" value="MH2"/>
    <property type="match status" value="1"/>
</dbReference>
<evidence type="ECO:0000313" key="11">
    <source>
        <dbReference type="EMBL" id="CAB3235117.1"/>
    </source>
</evidence>
<dbReference type="GO" id="GO:0030154">
    <property type="term" value="P:cell differentiation"/>
    <property type="evidence" value="ECO:0007669"/>
    <property type="project" value="TreeGrafter"/>
</dbReference>
<dbReference type="PROSITE" id="PS51075">
    <property type="entry name" value="MH1"/>
    <property type="match status" value="1"/>
</dbReference>
<organism evidence="11 12">
    <name type="scientific">Arctia plantaginis</name>
    <name type="common">Wood tiger moth</name>
    <name type="synonym">Phalaena plantaginis</name>
    <dbReference type="NCBI Taxonomy" id="874455"/>
    <lineage>
        <taxon>Eukaryota</taxon>
        <taxon>Metazoa</taxon>
        <taxon>Ecdysozoa</taxon>
        <taxon>Arthropoda</taxon>
        <taxon>Hexapoda</taxon>
        <taxon>Insecta</taxon>
        <taxon>Pterygota</taxon>
        <taxon>Neoptera</taxon>
        <taxon>Endopterygota</taxon>
        <taxon>Lepidoptera</taxon>
        <taxon>Glossata</taxon>
        <taxon>Ditrysia</taxon>
        <taxon>Noctuoidea</taxon>
        <taxon>Erebidae</taxon>
        <taxon>Arctiinae</taxon>
        <taxon>Arctia</taxon>
    </lineage>
</organism>
<dbReference type="SMART" id="SM00524">
    <property type="entry name" value="DWB"/>
    <property type="match status" value="1"/>
</dbReference>
<dbReference type="PROSITE" id="PS51076">
    <property type="entry name" value="MH2"/>
    <property type="match status" value="1"/>
</dbReference>
<dbReference type="GO" id="GO:0051239">
    <property type="term" value="P:regulation of multicellular organismal process"/>
    <property type="evidence" value="ECO:0007669"/>
    <property type="project" value="UniProtKB-ARBA"/>
</dbReference>
<feature type="domain" description="MH2" evidence="10">
    <location>
        <begin position="226"/>
        <end position="396"/>
    </location>
</feature>
<dbReference type="InterPro" id="IPR013019">
    <property type="entry name" value="MAD_homology_MH1"/>
</dbReference>
<sequence length="396" mass="43381">MLGLIGFGKAFDTYLHNRLDYFPCGLGGAARTHAGAPDAAGGASRARPPACSAHTPARLRIQINSLKFGKFENTSRRRHVMFRRRALRRRLAAAGAPPLADDQLRRLARALDAGAAGAECVPAGQAASQLRLAVTRIFRFPELRDTTELRRLPLCTDQHCCNPYHWSRLCKPETPPPPYTRYAMEDVKPKERGESTEDARRTDHERLVTGSLATDGEERQSWESEWCRLAYWELTQRVGRQFGVRVRAVDVFGGGGGACGSGRHGLCLDALDQRGDAPQAEQVRKTRAKIGLGVTLSLESDGVWLYNRSQEPVFVSSPALDAAAAKALLVWRVAPGHCLCIFDPACPPPAVSLPNVGPVDPRSVRISFAKGWGPKYSRRDVTACPCWLEVLLAPPS</sequence>
<keyword evidence="4 7" id="KW-0805">Transcription regulation</keyword>
<keyword evidence="6 7" id="KW-0539">Nucleus</keyword>
<dbReference type="InterPro" id="IPR013790">
    <property type="entry name" value="Dwarfin"/>
</dbReference>
<dbReference type="GO" id="GO:0005737">
    <property type="term" value="C:cytoplasm"/>
    <property type="evidence" value="ECO:0007669"/>
    <property type="project" value="UniProtKB-SubCell"/>
</dbReference>
<dbReference type="InterPro" id="IPR008984">
    <property type="entry name" value="SMAD_FHA_dom_sf"/>
</dbReference>
<feature type="compositionally biased region" description="Basic and acidic residues" evidence="8">
    <location>
        <begin position="183"/>
        <end position="206"/>
    </location>
</feature>
<comment type="caution">
    <text evidence="11">The sequence shown here is derived from an EMBL/GenBank/DDBJ whole genome shotgun (WGS) entry which is preliminary data.</text>
</comment>
<dbReference type="InterPro" id="IPR003619">
    <property type="entry name" value="MAD_homology1_Dwarfin-type"/>
</dbReference>
<reference evidence="11 12" key="1">
    <citation type="submission" date="2020-04" db="EMBL/GenBank/DDBJ databases">
        <authorList>
            <person name="Wallbank WR R."/>
            <person name="Pardo Diaz C."/>
            <person name="Kozak K."/>
            <person name="Martin S."/>
            <person name="Jiggins C."/>
            <person name="Moest M."/>
            <person name="Warren A I."/>
            <person name="Byers J.R.P. K."/>
            <person name="Montejo-Kovacevich G."/>
            <person name="Yen C E."/>
        </authorList>
    </citation>
    <scope>NUCLEOTIDE SEQUENCE [LARGE SCALE GENOMIC DNA]</scope>
</reference>
<dbReference type="GO" id="GO:0009791">
    <property type="term" value="P:post-embryonic development"/>
    <property type="evidence" value="ECO:0007669"/>
    <property type="project" value="UniProtKB-ARBA"/>
</dbReference>
<evidence type="ECO:0000259" key="10">
    <source>
        <dbReference type="PROSITE" id="PS51076"/>
    </source>
</evidence>
<dbReference type="PANTHER" id="PTHR13703">
    <property type="entry name" value="SMAD"/>
    <property type="match status" value="1"/>
</dbReference>
<evidence type="ECO:0000259" key="9">
    <source>
        <dbReference type="PROSITE" id="PS51075"/>
    </source>
</evidence>
<dbReference type="Pfam" id="PF03165">
    <property type="entry name" value="MH1"/>
    <property type="match status" value="1"/>
</dbReference>
<dbReference type="OrthoDB" id="5946219at2759"/>
<comment type="subcellular location">
    <subcellularLocation>
        <location evidence="7">Cytoplasm</location>
    </subcellularLocation>
    <subcellularLocation>
        <location evidence="7">Nucleus</location>
    </subcellularLocation>
</comment>
<evidence type="ECO:0000313" key="12">
    <source>
        <dbReference type="Proteomes" id="UP000494106"/>
    </source>
</evidence>
<dbReference type="PANTHER" id="PTHR13703:SF54">
    <property type="entry name" value="MOTHERS AGAINST DECAPENTAPLEGIC HOMOLOG"/>
    <property type="match status" value="1"/>
</dbReference>
<dbReference type="InterPro" id="IPR001132">
    <property type="entry name" value="SMAD_dom_Dwarfin-type"/>
</dbReference>
<name>A0A8S0ZNY1_ARCPL</name>
<dbReference type="GO" id="GO:0140416">
    <property type="term" value="F:transcription regulator inhibitor activity"/>
    <property type="evidence" value="ECO:0007669"/>
    <property type="project" value="TreeGrafter"/>
</dbReference>
<dbReference type="InterPro" id="IPR017855">
    <property type="entry name" value="SMAD-like_dom_sf"/>
</dbReference>
<dbReference type="GO" id="GO:0050793">
    <property type="term" value="P:regulation of developmental process"/>
    <property type="evidence" value="ECO:0007669"/>
    <property type="project" value="UniProtKB-ARBA"/>
</dbReference>
<dbReference type="InterPro" id="IPR036578">
    <property type="entry name" value="SMAD_MH1_sf"/>
</dbReference>
<evidence type="ECO:0000256" key="4">
    <source>
        <dbReference type="ARBA" id="ARBA00023015"/>
    </source>
</evidence>
<feature type="domain" description="MH1" evidence="9">
    <location>
        <begin position="61"/>
        <end position="175"/>
    </location>
</feature>
<evidence type="ECO:0000256" key="3">
    <source>
        <dbReference type="ARBA" id="ARBA00022833"/>
    </source>
</evidence>
<evidence type="ECO:0000256" key="7">
    <source>
        <dbReference type="RuleBase" id="RU361195"/>
    </source>
</evidence>
<accession>A0A8S0ZNY1</accession>
<dbReference type="GO" id="GO:0009653">
    <property type="term" value="P:anatomical structure morphogenesis"/>
    <property type="evidence" value="ECO:0007669"/>
    <property type="project" value="TreeGrafter"/>
</dbReference>
<dbReference type="GO" id="GO:0060395">
    <property type="term" value="P:SMAD protein signal transduction"/>
    <property type="evidence" value="ECO:0007669"/>
    <property type="project" value="TreeGrafter"/>
</dbReference>
<feature type="region of interest" description="Disordered" evidence="8">
    <location>
        <begin position="181"/>
        <end position="206"/>
    </location>
</feature>
<gene>
    <name evidence="11" type="ORF">APLA_LOCUS5939</name>
</gene>
<keyword evidence="5 7" id="KW-0804">Transcription</keyword>
<dbReference type="Proteomes" id="UP000494106">
    <property type="component" value="Unassembled WGS sequence"/>
</dbReference>
<dbReference type="SMART" id="SM00523">
    <property type="entry name" value="DWA"/>
    <property type="match status" value="1"/>
</dbReference>
<dbReference type="Gene3D" id="2.60.200.10">
    <property type="match status" value="1"/>
</dbReference>
<dbReference type="GO" id="GO:0006357">
    <property type="term" value="P:regulation of transcription by RNA polymerase II"/>
    <property type="evidence" value="ECO:0007669"/>
    <property type="project" value="TreeGrafter"/>
</dbReference>
<dbReference type="AlphaFoldDB" id="A0A8S0ZNY1"/>
<evidence type="ECO:0000256" key="1">
    <source>
        <dbReference type="ARBA" id="ARBA00005545"/>
    </source>
</evidence>
<keyword evidence="2" id="KW-0479">Metal-binding</keyword>
<evidence type="ECO:0000256" key="6">
    <source>
        <dbReference type="ARBA" id="ARBA00023242"/>
    </source>
</evidence>
<dbReference type="SUPFAM" id="SSF49879">
    <property type="entry name" value="SMAD/FHA domain"/>
    <property type="match status" value="1"/>
</dbReference>
<keyword evidence="7" id="KW-0963">Cytoplasm</keyword>
<comment type="similarity">
    <text evidence="1 7">Belongs to the dwarfin/SMAD family.</text>
</comment>